<dbReference type="GO" id="GO:0003677">
    <property type="term" value="F:DNA binding"/>
    <property type="evidence" value="ECO:0007669"/>
    <property type="project" value="InterPro"/>
</dbReference>
<evidence type="ECO:0000256" key="3">
    <source>
        <dbReference type="ARBA" id="ARBA00009232"/>
    </source>
</evidence>
<dbReference type="GO" id="GO:0003905">
    <property type="term" value="F:alkylbase DNA N-glycosylase activity"/>
    <property type="evidence" value="ECO:0007669"/>
    <property type="project" value="UniProtKB-EC"/>
</dbReference>
<dbReference type="EC" id="3.2.2.21" evidence="4"/>
<reference evidence="14" key="1">
    <citation type="submission" date="2020-11" db="EMBL/GenBank/DDBJ databases">
        <authorList>
            <person name="Tran Van P."/>
        </authorList>
    </citation>
    <scope>NUCLEOTIDE SEQUENCE</scope>
</reference>
<evidence type="ECO:0000256" key="10">
    <source>
        <dbReference type="ARBA" id="ARBA00068926"/>
    </source>
</evidence>
<dbReference type="Proteomes" id="UP000728032">
    <property type="component" value="Unassembled WGS sequence"/>
</dbReference>
<keyword evidence="6" id="KW-0378">Hydrolase</keyword>
<dbReference type="SUPFAM" id="SSF50486">
    <property type="entry name" value="FMT C-terminal domain-like"/>
    <property type="match status" value="1"/>
</dbReference>
<evidence type="ECO:0000256" key="11">
    <source>
        <dbReference type="ARBA" id="ARBA00076879"/>
    </source>
</evidence>
<evidence type="ECO:0000256" key="5">
    <source>
        <dbReference type="ARBA" id="ARBA00022763"/>
    </source>
</evidence>
<comment type="similarity">
    <text evidence="3">Belongs to the DNA glycosylase MPG family.</text>
</comment>
<evidence type="ECO:0000256" key="4">
    <source>
        <dbReference type="ARBA" id="ARBA00012000"/>
    </source>
</evidence>
<dbReference type="FunFam" id="3.10.300.10:FF:000001">
    <property type="entry name" value="Putative 3-methyladenine DNA glycosylase"/>
    <property type="match status" value="1"/>
</dbReference>
<dbReference type="CDD" id="cd00540">
    <property type="entry name" value="AAG"/>
    <property type="match status" value="1"/>
</dbReference>
<dbReference type="NCBIfam" id="TIGR00567">
    <property type="entry name" value="3mg"/>
    <property type="match status" value="1"/>
</dbReference>
<evidence type="ECO:0000313" key="15">
    <source>
        <dbReference type="Proteomes" id="UP000728032"/>
    </source>
</evidence>
<protein>
    <recommendedName>
        <fullName evidence="10">DNA-3-methyladenine glycosylase</fullName>
        <ecNumber evidence="4">3.2.2.21</ecNumber>
    </recommendedName>
    <alternativeName>
        <fullName evidence="11">3-alkyladenine DNA glycosylase</fullName>
    </alternativeName>
    <alternativeName>
        <fullName evidence="8">3-methyladenine DNA glycosidase</fullName>
    </alternativeName>
    <alternativeName>
        <fullName evidence="13">ADPG</fullName>
    </alternativeName>
    <alternativeName>
        <fullName evidence="12">N-methylpurine-DNA glycosylase</fullName>
    </alternativeName>
</protein>
<comment type="catalytic activity">
    <reaction evidence="1">
        <text>Hydrolysis of alkylated DNA, releasing 3-methyladenine, 3-methylguanine, 7-methylguanine and 7-methyladenine.</text>
        <dbReference type="EC" id="3.2.2.21"/>
    </reaction>
</comment>
<sequence>MCRRPSPDGPVLRGRIVETEAYLGAEDKASATYNGRRTERLEPLYMSGGTCFVYFTYGMYYCMNLSVAGDGQAVLLRAVQPLEGLEAMQRLRAKSRKTKTDKPFADKMLANGPSKLCMAFDINKDNVNKEDITDSTLIWLESGDAVPDEDIVCAKRVGIDRAPKEWANKLLRFYIKDNEFISQK</sequence>
<evidence type="ECO:0000256" key="1">
    <source>
        <dbReference type="ARBA" id="ARBA00000086"/>
    </source>
</evidence>
<accession>A0A7R9QN16</accession>
<dbReference type="OrthoDB" id="6353017at2759"/>
<keyword evidence="7" id="KW-0234">DNA repair</keyword>
<organism evidence="14">
    <name type="scientific">Oppiella nova</name>
    <dbReference type="NCBI Taxonomy" id="334625"/>
    <lineage>
        <taxon>Eukaryota</taxon>
        <taxon>Metazoa</taxon>
        <taxon>Ecdysozoa</taxon>
        <taxon>Arthropoda</taxon>
        <taxon>Chelicerata</taxon>
        <taxon>Arachnida</taxon>
        <taxon>Acari</taxon>
        <taxon>Acariformes</taxon>
        <taxon>Sarcoptiformes</taxon>
        <taxon>Oribatida</taxon>
        <taxon>Brachypylina</taxon>
        <taxon>Oppioidea</taxon>
        <taxon>Oppiidae</taxon>
        <taxon>Oppiella</taxon>
    </lineage>
</organism>
<evidence type="ECO:0000256" key="12">
    <source>
        <dbReference type="ARBA" id="ARBA00078171"/>
    </source>
</evidence>
<gene>
    <name evidence="14" type="ORF">ONB1V03_LOCUS7752</name>
</gene>
<dbReference type="PANTHER" id="PTHR10429:SF0">
    <property type="entry name" value="DNA-3-METHYLADENINE GLYCOSYLASE"/>
    <property type="match status" value="1"/>
</dbReference>
<proteinExistence type="inferred from homology"/>
<keyword evidence="5" id="KW-0227">DNA damage</keyword>
<dbReference type="GO" id="GO:0006284">
    <property type="term" value="P:base-excision repair"/>
    <property type="evidence" value="ECO:0007669"/>
    <property type="project" value="InterPro"/>
</dbReference>
<evidence type="ECO:0000256" key="13">
    <source>
        <dbReference type="ARBA" id="ARBA00082988"/>
    </source>
</evidence>
<dbReference type="Pfam" id="PF02245">
    <property type="entry name" value="Pur_DNA_glyco"/>
    <property type="match status" value="1"/>
</dbReference>
<dbReference type="AlphaFoldDB" id="A0A7R9QN16"/>
<dbReference type="EMBL" id="OC918897">
    <property type="protein sequence ID" value="CAD7650327.1"/>
    <property type="molecule type" value="Genomic_DNA"/>
</dbReference>
<dbReference type="HAMAP" id="MF_00527">
    <property type="entry name" value="3MGH"/>
    <property type="match status" value="1"/>
</dbReference>
<evidence type="ECO:0000313" key="14">
    <source>
        <dbReference type="EMBL" id="CAD7650327.1"/>
    </source>
</evidence>
<dbReference type="PANTHER" id="PTHR10429">
    <property type="entry name" value="DNA-3-METHYLADENINE GLYCOSYLASE"/>
    <property type="match status" value="1"/>
</dbReference>
<evidence type="ECO:0000256" key="2">
    <source>
        <dbReference type="ARBA" id="ARBA00002421"/>
    </source>
</evidence>
<dbReference type="InterPro" id="IPR011034">
    <property type="entry name" value="Formyl_transferase-like_C_sf"/>
</dbReference>
<name>A0A7R9QN16_9ACAR</name>
<dbReference type="Gene3D" id="3.10.300.10">
    <property type="entry name" value="Methylpurine-DNA glycosylase (MPG)"/>
    <property type="match status" value="1"/>
</dbReference>
<dbReference type="InterPro" id="IPR003180">
    <property type="entry name" value="MPG"/>
</dbReference>
<dbReference type="InterPro" id="IPR036995">
    <property type="entry name" value="MPG_sf"/>
</dbReference>
<evidence type="ECO:0000256" key="6">
    <source>
        <dbReference type="ARBA" id="ARBA00022801"/>
    </source>
</evidence>
<evidence type="ECO:0000256" key="8">
    <source>
        <dbReference type="ARBA" id="ARBA00033426"/>
    </source>
</evidence>
<keyword evidence="15" id="KW-1185">Reference proteome</keyword>
<evidence type="ECO:0000256" key="7">
    <source>
        <dbReference type="ARBA" id="ARBA00023204"/>
    </source>
</evidence>
<comment type="function">
    <text evidence="2">Hydrolysis of the deoxyribose N-glycosidic bond to excise 3-methyladenine, and 7-methylguanine from the damaged DNA polymer formed by alkylation lesions.</text>
</comment>
<dbReference type="EMBL" id="CAJPVJ010004072">
    <property type="protein sequence ID" value="CAG2168261.1"/>
    <property type="molecule type" value="Genomic_DNA"/>
</dbReference>
<comment type="subunit">
    <text evidence="9">Binds MBD1. Binds SSBP1.</text>
</comment>
<evidence type="ECO:0000256" key="9">
    <source>
        <dbReference type="ARBA" id="ARBA00066187"/>
    </source>
</evidence>